<dbReference type="Proteomes" id="UP000434172">
    <property type="component" value="Unassembled WGS sequence"/>
</dbReference>
<organism evidence="1 2">
    <name type="scientific">Colletotrichum asianum</name>
    <dbReference type="NCBI Taxonomy" id="702518"/>
    <lineage>
        <taxon>Eukaryota</taxon>
        <taxon>Fungi</taxon>
        <taxon>Dikarya</taxon>
        <taxon>Ascomycota</taxon>
        <taxon>Pezizomycotina</taxon>
        <taxon>Sordariomycetes</taxon>
        <taxon>Hypocreomycetidae</taxon>
        <taxon>Glomerellales</taxon>
        <taxon>Glomerellaceae</taxon>
        <taxon>Colletotrichum</taxon>
        <taxon>Colletotrichum gloeosporioides species complex</taxon>
    </lineage>
</organism>
<evidence type="ECO:0000313" key="2">
    <source>
        <dbReference type="Proteomes" id="UP000434172"/>
    </source>
</evidence>
<name>A0A8H3W292_9PEZI</name>
<dbReference type="AlphaFoldDB" id="A0A8H3W292"/>
<evidence type="ECO:0000313" key="1">
    <source>
        <dbReference type="EMBL" id="KAF0320986.1"/>
    </source>
</evidence>
<protein>
    <submittedName>
        <fullName evidence="1">Uncharacterized protein</fullName>
    </submittedName>
</protein>
<proteinExistence type="predicted"/>
<gene>
    <name evidence="1" type="ORF">GQ607_011744</name>
</gene>
<accession>A0A8H3W292</accession>
<keyword evidence="2" id="KW-1185">Reference proteome</keyword>
<sequence length="92" mass="9881">MQTPEKTPNPAPQPTSTSTVALFSEMARRQQILHKCRQIVALGAPTNATSTTSSGNGATARQAPSSIVDFYTIDAAYRAAKVAVDFHDERTM</sequence>
<comment type="caution">
    <text evidence="1">The sequence shown here is derived from an EMBL/GenBank/DDBJ whole genome shotgun (WGS) entry which is preliminary data.</text>
</comment>
<dbReference type="EMBL" id="WOWK01000076">
    <property type="protein sequence ID" value="KAF0320986.1"/>
    <property type="molecule type" value="Genomic_DNA"/>
</dbReference>
<reference evidence="1 2" key="1">
    <citation type="submission" date="2019-12" db="EMBL/GenBank/DDBJ databases">
        <title>A genome sequence resource for the geographically widespread anthracnose pathogen Colletotrichum asianum.</title>
        <authorList>
            <person name="Meng Y."/>
        </authorList>
    </citation>
    <scope>NUCLEOTIDE SEQUENCE [LARGE SCALE GENOMIC DNA]</scope>
    <source>
        <strain evidence="1 2">ICMP 18580</strain>
    </source>
</reference>